<accession>A0A7S2H0E0</accession>
<evidence type="ECO:0000313" key="1">
    <source>
        <dbReference type="EMBL" id="CAD9476849.1"/>
    </source>
</evidence>
<name>A0A7S2H0E0_9STRA</name>
<dbReference type="AlphaFoldDB" id="A0A7S2H0E0"/>
<evidence type="ECO:0008006" key="2">
    <source>
        <dbReference type="Google" id="ProtNLM"/>
    </source>
</evidence>
<sequence>MFVTVTGLKVAKWYQYPRLWKHTLYCATAAQETPGCLMVETFSVDGFHHTFSAFQDQKSLKTFSRGKAHMKAIKAFRSIAEGKIYGWECETLPTREEALQLWQSNAKWY</sequence>
<proteinExistence type="predicted"/>
<reference evidence="1" key="1">
    <citation type="submission" date="2021-01" db="EMBL/GenBank/DDBJ databases">
        <authorList>
            <person name="Corre E."/>
            <person name="Pelletier E."/>
            <person name="Niang G."/>
            <person name="Scheremetjew M."/>
            <person name="Finn R."/>
            <person name="Kale V."/>
            <person name="Holt S."/>
            <person name="Cochrane G."/>
            <person name="Meng A."/>
            <person name="Brown T."/>
            <person name="Cohen L."/>
        </authorList>
    </citation>
    <scope>NUCLEOTIDE SEQUENCE</scope>
    <source>
        <strain evidence="1">CCMP826</strain>
    </source>
</reference>
<dbReference type="EMBL" id="HBGV01004442">
    <property type="protein sequence ID" value="CAD9476849.1"/>
    <property type="molecule type" value="Transcribed_RNA"/>
</dbReference>
<organism evidence="1">
    <name type="scientific">Helicotheca tamesis</name>
    <dbReference type="NCBI Taxonomy" id="374047"/>
    <lineage>
        <taxon>Eukaryota</taxon>
        <taxon>Sar</taxon>
        <taxon>Stramenopiles</taxon>
        <taxon>Ochrophyta</taxon>
        <taxon>Bacillariophyta</taxon>
        <taxon>Mediophyceae</taxon>
        <taxon>Lithodesmiophycidae</taxon>
        <taxon>Lithodesmiales</taxon>
        <taxon>Lithodesmiaceae</taxon>
        <taxon>Helicotheca</taxon>
    </lineage>
</organism>
<protein>
    <recommendedName>
        <fullName evidence="2">ABM domain-containing protein</fullName>
    </recommendedName>
</protein>
<gene>
    <name evidence="1" type="ORF">HTAM1171_LOCUS2680</name>
</gene>